<feature type="transmembrane region" description="Helical" evidence="1">
    <location>
        <begin position="12"/>
        <end position="29"/>
    </location>
</feature>
<feature type="transmembrane region" description="Helical" evidence="1">
    <location>
        <begin position="356"/>
        <end position="380"/>
    </location>
</feature>
<feature type="transmembrane region" description="Helical" evidence="1">
    <location>
        <begin position="65"/>
        <end position="94"/>
    </location>
</feature>
<feature type="transmembrane region" description="Helical" evidence="1">
    <location>
        <begin position="220"/>
        <end position="242"/>
    </location>
</feature>
<accession>A0A5A5RDJ2</accession>
<dbReference type="AlphaFoldDB" id="A0A5A5RDJ2"/>
<keyword evidence="1" id="KW-1133">Transmembrane helix</keyword>
<feature type="transmembrane region" description="Helical" evidence="1">
    <location>
        <begin position="106"/>
        <end position="125"/>
    </location>
</feature>
<proteinExistence type="predicted"/>
<organism evidence="2 3">
    <name type="scientific">Microcystis aeruginosa NIES-2519</name>
    <dbReference type="NCBI Taxonomy" id="2303981"/>
    <lineage>
        <taxon>Bacteria</taxon>
        <taxon>Bacillati</taxon>
        <taxon>Cyanobacteriota</taxon>
        <taxon>Cyanophyceae</taxon>
        <taxon>Oscillatoriophycideae</taxon>
        <taxon>Chroococcales</taxon>
        <taxon>Microcystaceae</taxon>
        <taxon>Microcystis</taxon>
    </lineage>
</organism>
<feature type="transmembrane region" description="Helical" evidence="1">
    <location>
        <begin position="173"/>
        <end position="199"/>
    </location>
</feature>
<evidence type="ECO:0008006" key="4">
    <source>
        <dbReference type="Google" id="ProtNLM"/>
    </source>
</evidence>
<gene>
    <name evidence="2" type="ORF">MiYa_04594</name>
</gene>
<evidence type="ECO:0000256" key="1">
    <source>
        <dbReference type="SAM" id="Phobius"/>
    </source>
</evidence>
<sequence>MKKIINRIYPSSLTAAMLLVYSGSVLYIIPWQSFSHLRVFLPVITTVLFWDLLREKIKLNKFDLTLCVMILFLALINFSVPKFGIALLIVILLITFRHPQELSRRYLTFLYLCFLISIIYQFLTFRTEIYEYIPSSLYRFSLYTVPDPNFSGLFILLFFFFCWKNSFKVGILLSIISIFLLSSRGYLMAMLIFMCVFTLEKFSPRFFINKRFWLLTNHKRYFLTLILISNLLIFAIGTFYIYNIKVGTIKIKESNERLKLENLADGSNRERFLASEKTIQLLTENLDILLYGIPQSAFGDDIKPSDSIKKILNFNVPHNSLLYFVLSEGILFCIPYFYALGKILSRLYSPENLKYILPYIVFSLVLHGFYGGAPMVFWVVTLSLLEFNPKNKVRRSKLS</sequence>
<dbReference type="EMBL" id="BHVO01000176">
    <property type="protein sequence ID" value="GCA73035.1"/>
    <property type="molecule type" value="Genomic_DNA"/>
</dbReference>
<evidence type="ECO:0000313" key="2">
    <source>
        <dbReference type="EMBL" id="GCA73035.1"/>
    </source>
</evidence>
<evidence type="ECO:0000313" key="3">
    <source>
        <dbReference type="Proteomes" id="UP000323569"/>
    </source>
</evidence>
<keyword evidence="1" id="KW-0812">Transmembrane</keyword>
<reference evidence="2 3" key="1">
    <citation type="submission" date="2018-09" db="EMBL/GenBank/DDBJ databases">
        <title>Evolutionary history of phycoerythrin pigmentation in the water bloom-forming cyanobacterium Microcystis aeruginosa.</title>
        <authorList>
            <person name="Tanabe Y."/>
            <person name="Tanabe Y."/>
            <person name="Yamaguchi H."/>
        </authorList>
    </citation>
    <scope>NUCLEOTIDE SEQUENCE [LARGE SCALE GENOMIC DNA]</scope>
    <source>
        <strain evidence="2 3">NIES-2519</strain>
    </source>
</reference>
<keyword evidence="1" id="KW-0472">Membrane</keyword>
<dbReference type="Proteomes" id="UP000323569">
    <property type="component" value="Unassembled WGS sequence"/>
</dbReference>
<comment type="caution">
    <text evidence="2">The sequence shown here is derived from an EMBL/GenBank/DDBJ whole genome shotgun (WGS) entry which is preliminary data.</text>
</comment>
<protein>
    <recommendedName>
        <fullName evidence="4">O-antigen ligase</fullName>
    </recommendedName>
</protein>
<feature type="transmembrane region" description="Helical" evidence="1">
    <location>
        <begin position="321"/>
        <end position="344"/>
    </location>
</feature>
<feature type="transmembrane region" description="Helical" evidence="1">
    <location>
        <begin position="137"/>
        <end position="161"/>
    </location>
</feature>
<dbReference type="RefSeq" id="WP_149979806.1">
    <property type="nucleotide sequence ID" value="NZ_BHVO01000176.1"/>
</dbReference>
<name>A0A5A5RDJ2_MICAE</name>